<proteinExistence type="predicted"/>
<dbReference type="STRING" id="1437608.GCA_000771645_01929"/>
<evidence type="ECO:0000313" key="2">
    <source>
        <dbReference type="EMBL" id="KFI50054.1"/>
    </source>
</evidence>
<sequence length="66" mass="6968">MRTVESADGSELAALSSGSASDDDAVSERSPDSDEEVAKRALGRLMDLAAKHGDTEAEQEAYEELP</sequence>
<feature type="compositionally biased region" description="Basic and acidic residues" evidence="1">
    <location>
        <begin position="26"/>
        <end position="37"/>
    </location>
</feature>
<reference evidence="2 3" key="1">
    <citation type="submission" date="2014-03" db="EMBL/GenBank/DDBJ databases">
        <title>Genomics of Bifidobacteria.</title>
        <authorList>
            <person name="Ventura M."/>
            <person name="Milani C."/>
            <person name="Lugli G.A."/>
        </authorList>
    </citation>
    <scope>NUCLEOTIDE SEQUENCE [LARGE SCALE GENOMIC DNA]</scope>
    <source>
        <strain evidence="2 3">DSM 23969</strain>
    </source>
</reference>
<gene>
    <name evidence="2" type="ORF">BBIA_2187</name>
</gene>
<evidence type="ECO:0000256" key="1">
    <source>
        <dbReference type="SAM" id="MobiDB-lite"/>
    </source>
</evidence>
<name>A0A086ZU54_9BIFI</name>
<evidence type="ECO:0000313" key="3">
    <source>
        <dbReference type="Proteomes" id="UP000029108"/>
    </source>
</evidence>
<feature type="compositionally biased region" description="Low complexity" evidence="1">
    <location>
        <begin position="1"/>
        <end position="20"/>
    </location>
</feature>
<dbReference type="EMBL" id="JGYN01000018">
    <property type="protein sequence ID" value="KFI50054.1"/>
    <property type="molecule type" value="Genomic_DNA"/>
</dbReference>
<comment type="caution">
    <text evidence="2">The sequence shown here is derived from an EMBL/GenBank/DDBJ whole genome shotgun (WGS) entry which is preliminary data.</text>
</comment>
<feature type="region of interest" description="Disordered" evidence="1">
    <location>
        <begin position="1"/>
        <end position="37"/>
    </location>
</feature>
<dbReference type="Proteomes" id="UP000029108">
    <property type="component" value="Unassembled WGS sequence"/>
</dbReference>
<protein>
    <submittedName>
        <fullName evidence="2">Uncharacterized protein</fullName>
    </submittedName>
</protein>
<accession>A0A086ZU54</accession>
<keyword evidence="3" id="KW-1185">Reference proteome</keyword>
<organism evidence="2 3">
    <name type="scientific">Bifidobacterium biavatii DSM 23969</name>
    <dbReference type="NCBI Taxonomy" id="1437608"/>
    <lineage>
        <taxon>Bacteria</taxon>
        <taxon>Bacillati</taxon>
        <taxon>Actinomycetota</taxon>
        <taxon>Actinomycetes</taxon>
        <taxon>Bifidobacteriales</taxon>
        <taxon>Bifidobacteriaceae</taxon>
        <taxon>Bifidobacterium</taxon>
    </lineage>
</organism>
<dbReference type="AlphaFoldDB" id="A0A086ZU54"/>